<gene>
    <name evidence="1" type="ORF">C5L39_00435</name>
</gene>
<dbReference type="RefSeq" id="WP_123046923.1">
    <property type="nucleotide sequence ID" value="NZ_PTJO01000001.1"/>
</dbReference>
<accession>A0A3M8KBW9</accession>
<evidence type="ECO:0000313" key="2">
    <source>
        <dbReference type="Proteomes" id="UP000266975"/>
    </source>
</evidence>
<keyword evidence="1" id="KW-0067">ATP-binding</keyword>
<dbReference type="GO" id="GO:0004386">
    <property type="term" value="F:helicase activity"/>
    <property type="evidence" value="ECO:0007669"/>
    <property type="project" value="UniProtKB-KW"/>
</dbReference>
<reference evidence="1 2" key="1">
    <citation type="submission" date="2018-02" db="EMBL/GenBank/DDBJ databases">
        <title>Corynebacterium alimpuense sp. nov., a marine obligate actinomycete isolated from sediments of Valparaiso bay, Chile.</title>
        <authorList>
            <person name="Claverias F."/>
            <person name="Gonzales-Siles L."/>
            <person name="Salva-Serra F."/>
            <person name="Inganaes E."/>
            <person name="Molin K."/>
            <person name="Cumsille A."/>
            <person name="Undabarrena A."/>
            <person name="Couve E."/>
            <person name="Moore E.R.B."/>
            <person name="Gomila M."/>
            <person name="Camara B."/>
        </authorList>
    </citation>
    <scope>NUCLEOTIDE SEQUENCE [LARGE SCALE GENOMIC DNA]</scope>
    <source>
        <strain evidence="1 2">CCUG 69366</strain>
    </source>
</reference>
<dbReference type="InterPro" id="IPR047717">
    <property type="entry name" value="CC_star_Cory"/>
</dbReference>
<keyword evidence="2" id="KW-1185">Reference proteome</keyword>
<dbReference type="Pfam" id="PF25952">
    <property type="entry name" value="DUF7990"/>
    <property type="match status" value="1"/>
</dbReference>
<dbReference type="EMBL" id="PTJO01000001">
    <property type="protein sequence ID" value="RNE49878.1"/>
    <property type="molecule type" value="Genomic_DNA"/>
</dbReference>
<organism evidence="1 2">
    <name type="scientific">Corynebacterium alimapuense</name>
    <dbReference type="NCBI Taxonomy" id="1576874"/>
    <lineage>
        <taxon>Bacteria</taxon>
        <taxon>Bacillati</taxon>
        <taxon>Actinomycetota</taxon>
        <taxon>Actinomycetes</taxon>
        <taxon>Mycobacteriales</taxon>
        <taxon>Corynebacteriaceae</taxon>
        <taxon>Corynebacterium</taxon>
    </lineage>
</organism>
<dbReference type="Proteomes" id="UP000266975">
    <property type="component" value="Unassembled WGS sequence"/>
</dbReference>
<sequence length="87" mass="10246">MSFRDRVRSFTDGLTEYYAGPYRATFIKARQQEDDLFMMLVMSEALGVPNPASYYTLELLPIIYEDFHSWHLRMGMEHSPLENIQCC</sequence>
<name>A0A3M8KBW9_9CORY</name>
<dbReference type="AlphaFoldDB" id="A0A3M8KBW9"/>
<dbReference type="NCBIfam" id="NF041419">
    <property type="entry name" value="CC_star_Cory"/>
    <property type="match status" value="1"/>
</dbReference>
<dbReference type="InterPro" id="IPR058303">
    <property type="entry name" value="DUF7990"/>
</dbReference>
<protein>
    <submittedName>
        <fullName evidence="1">DNA helicase</fullName>
    </submittedName>
</protein>
<keyword evidence="1" id="KW-0347">Helicase</keyword>
<proteinExistence type="predicted"/>
<evidence type="ECO:0000313" key="1">
    <source>
        <dbReference type="EMBL" id="RNE49878.1"/>
    </source>
</evidence>
<keyword evidence="1" id="KW-0378">Hydrolase</keyword>
<keyword evidence="1" id="KW-0547">Nucleotide-binding</keyword>
<dbReference type="OrthoDB" id="5358049at2"/>
<comment type="caution">
    <text evidence="1">The sequence shown here is derived from an EMBL/GenBank/DDBJ whole genome shotgun (WGS) entry which is preliminary data.</text>
</comment>